<gene>
    <name evidence="2" type="ORF">ACFOGJ_15315</name>
</gene>
<dbReference type="EMBL" id="JBHRTR010000028">
    <property type="protein sequence ID" value="MFC3228613.1"/>
    <property type="molecule type" value="Genomic_DNA"/>
</dbReference>
<organism evidence="2 3">
    <name type="scientific">Marinibaculum pumilum</name>
    <dbReference type="NCBI Taxonomy" id="1766165"/>
    <lineage>
        <taxon>Bacteria</taxon>
        <taxon>Pseudomonadati</taxon>
        <taxon>Pseudomonadota</taxon>
        <taxon>Alphaproteobacteria</taxon>
        <taxon>Rhodospirillales</taxon>
        <taxon>Rhodospirillaceae</taxon>
        <taxon>Marinibaculum</taxon>
    </lineage>
</organism>
<name>A0ABV7L2I4_9PROT</name>
<keyword evidence="3" id="KW-1185">Reference proteome</keyword>
<dbReference type="RefSeq" id="WP_379901908.1">
    <property type="nucleotide sequence ID" value="NZ_JBHRTR010000028.1"/>
</dbReference>
<comment type="caution">
    <text evidence="2">The sequence shown here is derived from an EMBL/GenBank/DDBJ whole genome shotgun (WGS) entry which is preliminary data.</text>
</comment>
<reference evidence="3" key="1">
    <citation type="journal article" date="2019" name="Int. J. Syst. Evol. Microbiol.">
        <title>The Global Catalogue of Microorganisms (GCM) 10K type strain sequencing project: providing services to taxonomists for standard genome sequencing and annotation.</title>
        <authorList>
            <consortium name="The Broad Institute Genomics Platform"/>
            <consortium name="The Broad Institute Genome Sequencing Center for Infectious Disease"/>
            <person name="Wu L."/>
            <person name="Ma J."/>
        </authorList>
    </citation>
    <scope>NUCLEOTIDE SEQUENCE [LARGE SCALE GENOMIC DNA]</scope>
    <source>
        <strain evidence="3">KCTC 42964</strain>
    </source>
</reference>
<feature type="region of interest" description="Disordered" evidence="1">
    <location>
        <begin position="39"/>
        <end position="66"/>
    </location>
</feature>
<dbReference type="Proteomes" id="UP001595528">
    <property type="component" value="Unassembled WGS sequence"/>
</dbReference>
<evidence type="ECO:0000313" key="3">
    <source>
        <dbReference type="Proteomes" id="UP001595528"/>
    </source>
</evidence>
<proteinExistence type="predicted"/>
<sequence>MARIATIEEIYETEFVEYRSIDAIAEFSRLPADDRLLPELEDEDGMSGEELLRLLGDGEPEPSRWH</sequence>
<evidence type="ECO:0000313" key="2">
    <source>
        <dbReference type="EMBL" id="MFC3228613.1"/>
    </source>
</evidence>
<protein>
    <submittedName>
        <fullName evidence="2">Uncharacterized protein</fullName>
    </submittedName>
</protein>
<accession>A0ABV7L2I4</accession>
<evidence type="ECO:0000256" key="1">
    <source>
        <dbReference type="SAM" id="MobiDB-lite"/>
    </source>
</evidence>